<reference evidence="1 2" key="1">
    <citation type="submission" date="2013-05" db="EMBL/GenBank/DDBJ databases">
        <title>Genome sequence of Streptomyces sparsogenes DSM 40356.</title>
        <authorList>
            <person name="Coyne S."/>
            <person name="Seebeck F.P."/>
        </authorList>
    </citation>
    <scope>NUCLEOTIDE SEQUENCE [LARGE SCALE GENOMIC DNA]</scope>
    <source>
        <strain evidence="1 2">DSM 40356</strain>
    </source>
</reference>
<protein>
    <recommendedName>
        <fullName evidence="3">DinB family protein</fullName>
    </recommendedName>
</protein>
<dbReference type="Pfam" id="PF04978">
    <property type="entry name" value="MST"/>
    <property type="match status" value="1"/>
</dbReference>
<dbReference type="SUPFAM" id="SSF109854">
    <property type="entry name" value="DinB/YfiT-like putative metalloenzymes"/>
    <property type="match status" value="1"/>
</dbReference>
<dbReference type="Proteomes" id="UP000186168">
    <property type="component" value="Unassembled WGS sequence"/>
</dbReference>
<organism evidence="1 2">
    <name type="scientific">Streptomyces sparsogenes DSM 40356</name>
    <dbReference type="NCBI Taxonomy" id="1331668"/>
    <lineage>
        <taxon>Bacteria</taxon>
        <taxon>Bacillati</taxon>
        <taxon>Actinomycetota</taxon>
        <taxon>Actinomycetes</taxon>
        <taxon>Kitasatosporales</taxon>
        <taxon>Streptomycetaceae</taxon>
        <taxon>Streptomyces</taxon>
    </lineage>
</organism>
<dbReference type="GeneID" id="96743432"/>
<evidence type="ECO:0008006" key="3">
    <source>
        <dbReference type="Google" id="ProtNLM"/>
    </source>
</evidence>
<proteinExistence type="predicted"/>
<dbReference type="EMBL" id="ASQP01000226">
    <property type="protein sequence ID" value="OMI38502.1"/>
    <property type="molecule type" value="Genomic_DNA"/>
</dbReference>
<keyword evidence="2" id="KW-1185">Reference proteome</keyword>
<accession>A0A1R1SJQ0</accession>
<dbReference type="InterPro" id="IPR034660">
    <property type="entry name" value="DinB/YfiT-like"/>
</dbReference>
<dbReference type="Gene3D" id="1.20.120.450">
    <property type="entry name" value="dinb family like domain"/>
    <property type="match status" value="1"/>
</dbReference>
<name>A0A1R1SJQ0_9ACTN</name>
<dbReference type="RefSeq" id="WP_065961414.1">
    <property type="nucleotide sequence ID" value="NZ_ASQP01000226.1"/>
</dbReference>
<comment type="caution">
    <text evidence="1">The sequence shown here is derived from an EMBL/GenBank/DDBJ whole genome shotgun (WGS) entry which is preliminary data.</text>
</comment>
<sequence length="186" mass="20532">MPTLVNQEARGDEAGALLGFLDAQRGAIRRTLHGLTDEQALLKPSASELSLFALLKHVAEVEQGWVENAKQVPYSIPRDHTTWHLSFEPEEGRATVKEVLAFWDEVAADTEKFIRSLPDLDGTFPLPKAPWFPPGSVRSIRFMLLTLIQEIARHAGHADIIRETLDGKTAFELIDAIAAEEGGAAR</sequence>
<dbReference type="AlphaFoldDB" id="A0A1R1SJQ0"/>
<evidence type="ECO:0000313" key="1">
    <source>
        <dbReference type="EMBL" id="OMI38502.1"/>
    </source>
</evidence>
<evidence type="ECO:0000313" key="2">
    <source>
        <dbReference type="Proteomes" id="UP000186168"/>
    </source>
</evidence>
<dbReference type="InterPro" id="IPR007061">
    <property type="entry name" value="MST-like"/>
</dbReference>
<dbReference type="STRING" id="67365.GCA_001704635_05859"/>
<gene>
    <name evidence="1" type="ORF">SPAR_15767</name>
</gene>